<dbReference type="SMART" id="SM00903">
    <property type="entry name" value="Flavin_Reduct"/>
    <property type="match status" value="1"/>
</dbReference>
<organism evidence="6 7">
    <name type="scientific">Novosphingobium capsulatum</name>
    <dbReference type="NCBI Taxonomy" id="13688"/>
    <lineage>
        <taxon>Bacteria</taxon>
        <taxon>Pseudomonadati</taxon>
        <taxon>Pseudomonadota</taxon>
        <taxon>Alphaproteobacteria</taxon>
        <taxon>Sphingomonadales</taxon>
        <taxon>Sphingomonadaceae</taxon>
        <taxon>Novosphingobium</taxon>
    </lineage>
</organism>
<dbReference type="Proteomes" id="UP001184150">
    <property type="component" value="Unassembled WGS sequence"/>
</dbReference>
<evidence type="ECO:0000313" key="6">
    <source>
        <dbReference type="EMBL" id="MDR6509487.1"/>
    </source>
</evidence>
<dbReference type="InterPro" id="IPR002563">
    <property type="entry name" value="Flavin_Rdtase-like_dom"/>
</dbReference>
<dbReference type="Pfam" id="PF01613">
    <property type="entry name" value="Flavin_Reduct"/>
    <property type="match status" value="1"/>
</dbReference>
<evidence type="ECO:0000259" key="5">
    <source>
        <dbReference type="SMART" id="SM00903"/>
    </source>
</evidence>
<accession>A0ABU1MGR8</accession>
<dbReference type="PANTHER" id="PTHR33798">
    <property type="entry name" value="FLAVOPROTEIN OXYGENASE"/>
    <property type="match status" value="1"/>
</dbReference>
<dbReference type="SUPFAM" id="SSF50475">
    <property type="entry name" value="FMN-binding split barrel"/>
    <property type="match status" value="1"/>
</dbReference>
<feature type="domain" description="Flavin reductase like" evidence="5">
    <location>
        <begin position="19"/>
        <end position="164"/>
    </location>
</feature>
<evidence type="ECO:0000256" key="4">
    <source>
        <dbReference type="ARBA" id="ARBA00038054"/>
    </source>
</evidence>
<comment type="cofactor">
    <cofactor evidence="1">
        <name>FMN</name>
        <dbReference type="ChEBI" id="CHEBI:58210"/>
    </cofactor>
</comment>
<evidence type="ECO:0000313" key="7">
    <source>
        <dbReference type="Proteomes" id="UP001184150"/>
    </source>
</evidence>
<comment type="similarity">
    <text evidence="4">Belongs to the flavoredoxin family.</text>
</comment>
<dbReference type="Gene3D" id="2.30.110.10">
    <property type="entry name" value="Electron Transport, Fmn-binding Protein, Chain A"/>
    <property type="match status" value="1"/>
</dbReference>
<dbReference type="InterPro" id="IPR012349">
    <property type="entry name" value="Split_barrel_FMN-bd"/>
</dbReference>
<dbReference type="RefSeq" id="WP_309804206.1">
    <property type="nucleotide sequence ID" value="NZ_JAVDRD010000001.1"/>
</dbReference>
<keyword evidence="2" id="KW-0285">Flavoprotein</keyword>
<proteinExistence type="inferred from homology"/>
<keyword evidence="7" id="KW-1185">Reference proteome</keyword>
<evidence type="ECO:0000256" key="2">
    <source>
        <dbReference type="ARBA" id="ARBA00022630"/>
    </source>
</evidence>
<protein>
    <submittedName>
        <fullName evidence="6">Flavin reductase (DIM6/NTAB) family NADH-FMN oxidoreductase RutF</fullName>
    </submittedName>
</protein>
<evidence type="ECO:0000256" key="1">
    <source>
        <dbReference type="ARBA" id="ARBA00001917"/>
    </source>
</evidence>
<evidence type="ECO:0000256" key="3">
    <source>
        <dbReference type="ARBA" id="ARBA00022643"/>
    </source>
</evidence>
<gene>
    <name evidence="6" type="ORF">J2792_000327</name>
</gene>
<dbReference type="EMBL" id="JAVDRD010000001">
    <property type="protein sequence ID" value="MDR6509487.1"/>
    <property type="molecule type" value="Genomic_DNA"/>
</dbReference>
<reference evidence="6 7" key="1">
    <citation type="submission" date="2023-07" db="EMBL/GenBank/DDBJ databases">
        <title>Sorghum-associated microbial communities from plants grown in Nebraska, USA.</title>
        <authorList>
            <person name="Schachtman D."/>
        </authorList>
    </citation>
    <scope>NUCLEOTIDE SEQUENCE [LARGE SCALE GENOMIC DNA]</scope>
    <source>
        <strain evidence="6 7">DS1027</strain>
    </source>
</reference>
<comment type="caution">
    <text evidence="6">The sequence shown here is derived from an EMBL/GenBank/DDBJ whole genome shotgun (WGS) entry which is preliminary data.</text>
</comment>
<sequence length="211" mass="23198">MEFDFSQMAAGDRYKLMSASVTPRPIAWVTTRSAAGAANAAPFSFFNMVAADPPLLTIGFLRQADGRHKDTPANILETKEFVVNLVSEDDAEAMNFTCIDAPPEFDEAAHAALSLAPSSVVAPDRIATAPVSMECRLYQAIEAGQSTIVLGEVVRFHIQDRFIDVDRLYVDTMAMGLIARMHGAGWYSRSDTSFQLARPRYADWLAEKNDD</sequence>
<keyword evidence="3" id="KW-0288">FMN</keyword>
<name>A0ABU1MGR8_9SPHN</name>
<dbReference type="PANTHER" id="PTHR33798:SF5">
    <property type="entry name" value="FLAVIN REDUCTASE LIKE DOMAIN-CONTAINING PROTEIN"/>
    <property type="match status" value="1"/>
</dbReference>